<sequence>MPIEKLIRTNRSKLFHSIDDTKKGRFTIEVDSTSGKHLWLEIESAEDPDDSRRLILFLYDVSEVYGLKKLLKGRVSFQDMIGKSLVME</sequence>
<dbReference type="RefSeq" id="WP_157072855.1">
    <property type="nucleotide sequence ID" value="NZ_LNQR01000036.1"/>
</dbReference>
<dbReference type="EMBL" id="LNQR01000036">
    <property type="protein sequence ID" value="KWT90176.1"/>
    <property type="molecule type" value="Genomic_DNA"/>
</dbReference>
<proteinExistence type="predicted"/>
<comment type="caution">
    <text evidence="1">The sequence shown here is derived from an EMBL/GenBank/DDBJ whole genome shotgun (WGS) entry which is preliminary data.</text>
</comment>
<keyword evidence="2" id="KW-1185">Reference proteome</keyword>
<gene>
    <name evidence="1" type="ORF">ASN18_1183</name>
</gene>
<dbReference type="Proteomes" id="UP000060487">
    <property type="component" value="Unassembled WGS sequence"/>
</dbReference>
<protein>
    <submittedName>
        <fullName evidence="1">Uncharacterized protein</fullName>
    </submittedName>
</protein>
<name>A0ABR5SGP4_9BACT</name>
<evidence type="ECO:0000313" key="1">
    <source>
        <dbReference type="EMBL" id="KWT90176.1"/>
    </source>
</evidence>
<reference evidence="1 2" key="1">
    <citation type="submission" date="2015-11" db="EMBL/GenBank/DDBJ databases">
        <authorList>
            <person name="Lin W."/>
        </authorList>
    </citation>
    <scope>NUCLEOTIDE SEQUENCE [LARGE SCALE GENOMIC DNA]</scope>
    <source>
        <strain evidence="1 2">HCH-1</strain>
    </source>
</reference>
<accession>A0ABR5SGP4</accession>
<organism evidence="1 2">
    <name type="scientific">Candidatus Magnetominusculus xianensis</name>
    <dbReference type="NCBI Taxonomy" id="1748249"/>
    <lineage>
        <taxon>Bacteria</taxon>
        <taxon>Pseudomonadati</taxon>
        <taxon>Nitrospirota</taxon>
        <taxon>Nitrospiria</taxon>
        <taxon>Nitrospirales</taxon>
        <taxon>Nitrospiraceae</taxon>
        <taxon>Candidatus Magnetominusculus</taxon>
    </lineage>
</organism>
<evidence type="ECO:0000313" key="2">
    <source>
        <dbReference type="Proteomes" id="UP000060487"/>
    </source>
</evidence>